<dbReference type="SUPFAM" id="SSF52540">
    <property type="entry name" value="P-loop containing nucleoside triphosphate hydrolases"/>
    <property type="match status" value="1"/>
</dbReference>
<evidence type="ECO:0000256" key="4">
    <source>
        <dbReference type="SAM" id="Coils"/>
    </source>
</evidence>
<keyword evidence="4" id="KW-0175">Coiled coil</keyword>
<dbReference type="PANTHER" id="PTHR32114:SF2">
    <property type="entry name" value="ABC TRANSPORTER ABCH.3"/>
    <property type="match status" value="1"/>
</dbReference>
<feature type="coiled-coil region" evidence="4">
    <location>
        <begin position="353"/>
        <end position="380"/>
    </location>
</feature>
<dbReference type="RefSeq" id="WP_253875749.1">
    <property type="nucleotide sequence ID" value="NZ_BAABHM010000022.1"/>
</dbReference>
<name>A0ABP8XXU1_9MICO</name>
<evidence type="ECO:0000256" key="2">
    <source>
        <dbReference type="ARBA" id="ARBA00011322"/>
    </source>
</evidence>
<feature type="coiled-coil region" evidence="4">
    <location>
        <begin position="280"/>
        <end position="307"/>
    </location>
</feature>
<gene>
    <name evidence="5" type="ORF">GCM10023198_44380</name>
</gene>
<reference evidence="6" key="1">
    <citation type="journal article" date="2019" name="Int. J. Syst. Evol. Microbiol.">
        <title>The Global Catalogue of Microorganisms (GCM) 10K type strain sequencing project: providing services to taxonomists for standard genome sequencing and annotation.</title>
        <authorList>
            <consortium name="The Broad Institute Genomics Platform"/>
            <consortium name="The Broad Institute Genome Sequencing Center for Infectious Disease"/>
            <person name="Wu L."/>
            <person name="Ma J."/>
        </authorList>
    </citation>
    <scope>NUCLEOTIDE SEQUENCE [LARGE SCALE GENOMIC DNA]</scope>
    <source>
        <strain evidence="6">JCM 17975</strain>
    </source>
</reference>
<evidence type="ECO:0000313" key="6">
    <source>
        <dbReference type="Proteomes" id="UP001500843"/>
    </source>
</evidence>
<dbReference type="PANTHER" id="PTHR32114">
    <property type="entry name" value="ABC TRANSPORTER ABCH.3"/>
    <property type="match status" value="1"/>
</dbReference>
<dbReference type="Gene3D" id="3.40.50.300">
    <property type="entry name" value="P-loop containing nucleotide triphosphate hydrolases"/>
    <property type="match status" value="1"/>
</dbReference>
<sequence length="640" mass="72317">MTKFRLERIQINTVKDEFFYQFDRDLTVLAGPTGVGKTTLFELIKHGIGGNAHLSPVVESVTDVHLTIQIGDRRLRLSRAIASKPSKTVRVEDLGRGVRLDDHRVDAEPKISDLLMAAMGLPTDARAAASGSSMRAGDLITFNDVFRFMYVSQDVMNRSIAGSDEAPLDLKRRKTFELMFGLVNTEMLAFQSRINIIKGEINEAKKALTIAKDVVKSSGTTSRFDAQIALDKARSEEEQAAQTIELLRNELDEFFDDRTQTLRRLLSEADRDVTHIADTAAALAASRRELELERQRLSRSRERLLRASSATELIGLIEFVNCPRCSQALNQREVPQDACPVCLQEDPTSVRKKRPAEAEIKRIDDQIEQLAQQLNIITEQTGQVRHTLRKREGLVADLSREIDERTKTVATPRLQRYADAVGQREKGRANQQRYEALLRQWDQVQEIADTAERLQQEQTEARARLRELEANAAERRQLLVELLADRFNVVVGHFGIPAVERAKIDPKTYLPTFADKTFAQVSKGGGIITLTQLAYWLAVNTVALEESRNWTDVHYPSFLLMDTPRLALGDQEELADRVYSRFEMDVMSFEKSKAQIIIADNKPPRNLDSRFQMITFDYNNPTIKGIAHPGPAGVKRIPPE</sequence>
<proteinExistence type="inferred from homology"/>
<feature type="coiled-coil region" evidence="4">
    <location>
        <begin position="444"/>
        <end position="485"/>
    </location>
</feature>
<evidence type="ECO:0000256" key="3">
    <source>
        <dbReference type="ARBA" id="ARBA00013368"/>
    </source>
</evidence>
<evidence type="ECO:0000313" key="5">
    <source>
        <dbReference type="EMBL" id="GAA4716005.1"/>
    </source>
</evidence>
<protein>
    <recommendedName>
        <fullName evidence="3">Nuclease SbcCD subunit C</fullName>
    </recommendedName>
</protein>
<comment type="similarity">
    <text evidence="1">Belongs to the SMC family. SbcC subfamily.</text>
</comment>
<accession>A0ABP8XXU1</accession>
<dbReference type="Proteomes" id="UP001500843">
    <property type="component" value="Unassembled WGS sequence"/>
</dbReference>
<dbReference type="InterPro" id="IPR027417">
    <property type="entry name" value="P-loop_NTPase"/>
</dbReference>
<dbReference type="EMBL" id="BAABHM010000022">
    <property type="protein sequence ID" value="GAA4716005.1"/>
    <property type="molecule type" value="Genomic_DNA"/>
</dbReference>
<organism evidence="5 6">
    <name type="scientific">Promicromonospora umidemergens</name>
    <dbReference type="NCBI Taxonomy" id="629679"/>
    <lineage>
        <taxon>Bacteria</taxon>
        <taxon>Bacillati</taxon>
        <taxon>Actinomycetota</taxon>
        <taxon>Actinomycetes</taxon>
        <taxon>Micrococcales</taxon>
        <taxon>Promicromonosporaceae</taxon>
        <taxon>Promicromonospora</taxon>
    </lineage>
</organism>
<keyword evidence="6" id="KW-1185">Reference proteome</keyword>
<comment type="caution">
    <text evidence="5">The sequence shown here is derived from an EMBL/GenBank/DDBJ whole genome shotgun (WGS) entry which is preliminary data.</text>
</comment>
<comment type="subunit">
    <text evidence="2">Heterodimer of SbcC and SbcD.</text>
</comment>
<evidence type="ECO:0000256" key="1">
    <source>
        <dbReference type="ARBA" id="ARBA00006930"/>
    </source>
</evidence>